<evidence type="ECO:0000256" key="3">
    <source>
        <dbReference type="ARBA" id="ARBA00023163"/>
    </source>
</evidence>
<keyword evidence="4" id="KW-0539">Nucleus</keyword>
<comment type="caution">
    <text evidence="7">The sequence shown here is derived from an EMBL/GenBank/DDBJ whole genome shotgun (WGS) entry which is preliminary data.</text>
</comment>
<dbReference type="AlphaFoldDB" id="A0ABD0SAD2"/>
<dbReference type="InterPro" id="IPR009110">
    <property type="entry name" value="Nuc_rcpt_coact"/>
</dbReference>
<dbReference type="SUPFAM" id="SSF69125">
    <property type="entry name" value="Nuclear receptor coactivator interlocking domain"/>
    <property type="match status" value="1"/>
</dbReference>
<keyword evidence="2" id="KW-0805">Transcription regulation</keyword>
<name>A0ABD0SAD2_LOXSC</name>
<accession>A0ABD0SAD2</accession>
<dbReference type="InterPro" id="IPR037073">
    <property type="entry name" value="Nuc_rcpt_coact_CREBbp_sf"/>
</dbReference>
<evidence type="ECO:0000259" key="6">
    <source>
        <dbReference type="Pfam" id="PF09030"/>
    </source>
</evidence>
<evidence type="ECO:0000256" key="5">
    <source>
        <dbReference type="SAM" id="MobiDB-lite"/>
    </source>
</evidence>
<evidence type="ECO:0000313" key="8">
    <source>
        <dbReference type="Proteomes" id="UP001549921"/>
    </source>
</evidence>
<dbReference type="Proteomes" id="UP001549921">
    <property type="component" value="Unassembled WGS sequence"/>
</dbReference>
<gene>
    <name evidence="7" type="ORF">ABMA28_011190</name>
</gene>
<evidence type="ECO:0000256" key="4">
    <source>
        <dbReference type="ARBA" id="ARBA00023242"/>
    </source>
</evidence>
<evidence type="ECO:0000313" key="7">
    <source>
        <dbReference type="EMBL" id="KAL0809671.1"/>
    </source>
</evidence>
<dbReference type="Pfam" id="PF09030">
    <property type="entry name" value="Creb_binding"/>
    <property type="match status" value="1"/>
</dbReference>
<feature type="domain" description="Nuclear receptor coactivator CREB-bp-like interlocking" evidence="6">
    <location>
        <begin position="5"/>
        <end position="63"/>
    </location>
</feature>
<dbReference type="EMBL" id="JBEDNZ010000028">
    <property type="protein sequence ID" value="KAL0809671.1"/>
    <property type="molecule type" value="Genomic_DNA"/>
</dbReference>
<reference evidence="7 8" key="1">
    <citation type="submission" date="2024-06" db="EMBL/GenBank/DDBJ databases">
        <title>A chromosome-level genome assembly of beet webworm, Loxostege sticticalis.</title>
        <authorList>
            <person name="Zhang Y."/>
        </authorList>
    </citation>
    <scope>NUCLEOTIDE SEQUENCE [LARGE SCALE GENOMIC DNA]</scope>
    <source>
        <strain evidence="7">AQ028</strain>
        <tissue evidence="7">Male pupae</tissue>
    </source>
</reference>
<dbReference type="InterPro" id="IPR014744">
    <property type="entry name" value="Nuc_rcpt_coact_CREBbp"/>
</dbReference>
<evidence type="ECO:0000256" key="1">
    <source>
        <dbReference type="ARBA" id="ARBA00022737"/>
    </source>
</evidence>
<feature type="region of interest" description="Disordered" evidence="5">
    <location>
        <begin position="86"/>
        <end position="112"/>
    </location>
</feature>
<feature type="compositionally biased region" description="Low complexity" evidence="5">
    <location>
        <begin position="86"/>
        <end position="98"/>
    </location>
</feature>
<keyword evidence="3" id="KW-0804">Transcription</keyword>
<keyword evidence="1" id="KW-0677">Repeat</keyword>
<dbReference type="Gene3D" id="1.10.1630.10">
    <property type="entry name" value="Nuclear receptor coactivator, CREB-bp-like, interlocking domain"/>
    <property type="match status" value="1"/>
</dbReference>
<proteinExistence type="predicted"/>
<evidence type="ECO:0000256" key="2">
    <source>
        <dbReference type="ARBA" id="ARBA00023015"/>
    </source>
</evidence>
<protein>
    <recommendedName>
        <fullName evidence="6">Nuclear receptor coactivator CREB-bp-like interlocking domain-containing protein</fullName>
    </recommendedName>
</protein>
<sequence>MIKELPQQKQMQPQMHQNALQQLMAALRSPTSHNQQQEILQILESNPLLKAAYIKQRQNALHQQAANGVGGVGGVGMVASVPQEQQPLQHMMQPQQQMHETHQMLRQQQQVT</sequence>
<organism evidence="7 8">
    <name type="scientific">Loxostege sticticalis</name>
    <name type="common">Beet webworm moth</name>
    <dbReference type="NCBI Taxonomy" id="481309"/>
    <lineage>
        <taxon>Eukaryota</taxon>
        <taxon>Metazoa</taxon>
        <taxon>Ecdysozoa</taxon>
        <taxon>Arthropoda</taxon>
        <taxon>Hexapoda</taxon>
        <taxon>Insecta</taxon>
        <taxon>Pterygota</taxon>
        <taxon>Neoptera</taxon>
        <taxon>Endopterygota</taxon>
        <taxon>Lepidoptera</taxon>
        <taxon>Glossata</taxon>
        <taxon>Ditrysia</taxon>
        <taxon>Pyraloidea</taxon>
        <taxon>Crambidae</taxon>
        <taxon>Pyraustinae</taxon>
        <taxon>Loxostege</taxon>
    </lineage>
</organism>